<protein>
    <submittedName>
        <fullName evidence="1">Uncharacterized protein</fullName>
    </submittedName>
</protein>
<gene>
    <name evidence="1" type="ORF">AVDCRST_MAG93-8875</name>
</gene>
<name>A0A6J4N811_9CHLR</name>
<reference evidence="1" key="1">
    <citation type="submission" date="2020-02" db="EMBL/GenBank/DDBJ databases">
        <authorList>
            <person name="Meier V. D."/>
        </authorList>
    </citation>
    <scope>NUCLEOTIDE SEQUENCE</scope>
    <source>
        <strain evidence="1">AVDCRST_MAG93</strain>
    </source>
</reference>
<evidence type="ECO:0000313" key="1">
    <source>
        <dbReference type="EMBL" id="CAA9376665.1"/>
    </source>
</evidence>
<accession>A0A6J4N811</accession>
<proteinExistence type="predicted"/>
<organism evidence="1">
    <name type="scientific">uncultured Chloroflexia bacterium</name>
    <dbReference type="NCBI Taxonomy" id="1672391"/>
    <lineage>
        <taxon>Bacteria</taxon>
        <taxon>Bacillati</taxon>
        <taxon>Chloroflexota</taxon>
        <taxon>Chloroflexia</taxon>
        <taxon>environmental samples</taxon>
    </lineage>
</organism>
<sequence>MYLMMAKYPGRIERSYESFLELPVPVVLVLLWLAGVPLAGAVPLSLCAAALYSY</sequence>
<dbReference type="EMBL" id="CADCTR010002976">
    <property type="protein sequence ID" value="CAA9376665.1"/>
    <property type="molecule type" value="Genomic_DNA"/>
</dbReference>
<dbReference type="AlphaFoldDB" id="A0A6J4N811"/>